<dbReference type="InterPro" id="IPR003700">
    <property type="entry name" value="Pantoate_hydroxy_MeTrfase"/>
</dbReference>
<comment type="cofactor">
    <cofactor evidence="6">
        <name>Mg(2+)</name>
        <dbReference type="ChEBI" id="CHEBI:18420"/>
    </cofactor>
    <text evidence="6">Binds 1 Mg(2+) ion per subunit.</text>
</comment>
<evidence type="ECO:0000313" key="8">
    <source>
        <dbReference type="Proteomes" id="UP001368618"/>
    </source>
</evidence>
<feature type="binding site" evidence="6">
    <location>
        <position position="111"/>
    </location>
    <ligand>
        <name>Mg(2+)</name>
        <dbReference type="ChEBI" id="CHEBI:18420"/>
    </ligand>
</feature>
<feature type="binding site" evidence="6">
    <location>
        <position position="80"/>
    </location>
    <ligand>
        <name>3-methyl-2-oxobutanoate</name>
        <dbReference type="ChEBI" id="CHEBI:11851"/>
    </ligand>
</feature>
<keyword evidence="6" id="KW-0963">Cytoplasm</keyword>
<comment type="function">
    <text evidence="6">Catalyzes the reversible reaction in which hydroxymethyl group from 5,10-methylenetetrahydrofolate is transferred onto alpha-ketoisovalerate to form ketopantoate.</text>
</comment>
<dbReference type="Gene3D" id="3.20.20.60">
    <property type="entry name" value="Phosphoenolpyruvate-binding domains"/>
    <property type="match status" value="1"/>
</dbReference>
<keyword evidence="8" id="KW-1185">Reference proteome</keyword>
<dbReference type="EC" id="2.1.2.11" evidence="6"/>
<dbReference type="InterPro" id="IPR015813">
    <property type="entry name" value="Pyrv/PenolPyrv_kinase-like_dom"/>
</dbReference>
<dbReference type="InterPro" id="IPR040442">
    <property type="entry name" value="Pyrv_kinase-like_dom_sf"/>
</dbReference>
<dbReference type="EMBL" id="CP135137">
    <property type="protein sequence ID" value="WWR11416.1"/>
    <property type="molecule type" value="Genomic_DNA"/>
</dbReference>
<comment type="similarity">
    <text evidence="1 6">Belongs to the PanB family.</text>
</comment>
<reference evidence="7" key="1">
    <citation type="submission" date="2023-09" db="EMBL/GenBank/DDBJ databases">
        <title>Genomes of two closely related lineages of the louse Polyplax serrata with different host specificities.</title>
        <authorList>
            <person name="Martinu J."/>
            <person name="Tarabai H."/>
            <person name="Stefka J."/>
            <person name="Hypsa V."/>
        </authorList>
    </citation>
    <scope>NUCLEOTIDE SEQUENCE [LARGE SCALE GENOMIC DNA]</scope>
    <source>
        <strain evidence="7">98ZLc_SE</strain>
    </source>
</reference>
<evidence type="ECO:0000313" key="7">
    <source>
        <dbReference type="EMBL" id="WWR11416.1"/>
    </source>
</evidence>
<comment type="subcellular location">
    <subcellularLocation>
        <location evidence="6">Cytoplasm</location>
    </subcellularLocation>
</comment>
<dbReference type="SUPFAM" id="SSF51621">
    <property type="entry name" value="Phosphoenolpyruvate/pyruvate domain"/>
    <property type="match status" value="1"/>
</dbReference>
<dbReference type="NCBIfam" id="TIGR00222">
    <property type="entry name" value="panB"/>
    <property type="match status" value="1"/>
</dbReference>
<protein>
    <recommendedName>
        <fullName evidence="6">3-methyl-2-oxobutanoate hydroxymethyltransferase</fullName>
        <ecNumber evidence="6">2.1.2.11</ecNumber>
    </recommendedName>
    <alternativeName>
        <fullName evidence="6">Ketopantoate hydroxymethyltransferase</fullName>
        <shortName evidence="6">KPHMT</shortName>
    </alternativeName>
</protein>
<sequence>MKINDFKLKKNNSKISMITCYDYLSACIVSESNIDGVLVGDSVSMVMYGYPNTTMTTIDMITSHTKAVYKGIKNKFIISDLPFLSYCSSLSNTIKNVKKIIQSGAQAIKIEGGNDHIYKTINFLVNIGIPIMGHIGLTPQSIYKLGGYTIQGTTKEEQNKIIHQAKNLESSGCFSILIECVPESLAKIITKSIKIPTIGIGAGPNTDGQILVWHDLLGIQTKLKPKFLKQYTKIKNIILNSINTYNKEVKENKFPTIEYTYQ</sequence>
<feature type="binding site" evidence="6">
    <location>
        <position position="41"/>
    </location>
    <ligand>
        <name>Mg(2+)</name>
        <dbReference type="ChEBI" id="CHEBI:18420"/>
    </ligand>
</feature>
<feature type="active site" description="Proton acceptor" evidence="6">
    <location>
        <position position="179"/>
    </location>
</feature>
<proteinExistence type="inferred from homology"/>
<gene>
    <name evidence="6 7" type="primary">panB</name>
    <name evidence="7" type="ORF">RQL39_01825</name>
</gene>
<keyword evidence="6" id="KW-0460">Magnesium</keyword>
<keyword evidence="5 6" id="KW-0479">Metal-binding</keyword>
<keyword evidence="4 6" id="KW-0808">Transferase</keyword>
<evidence type="ECO:0000256" key="1">
    <source>
        <dbReference type="ARBA" id="ARBA00008676"/>
    </source>
</evidence>
<organism evidence="7 8">
    <name type="scientific">Candidatus Legionella polyplacis</name>
    <dbReference type="NCBI Taxonomy" id="2005262"/>
    <lineage>
        <taxon>Bacteria</taxon>
        <taxon>Pseudomonadati</taxon>
        <taxon>Pseudomonadota</taxon>
        <taxon>Gammaproteobacteria</taxon>
        <taxon>Legionellales</taxon>
        <taxon>Legionellaceae</taxon>
        <taxon>Legionella</taxon>
    </lineage>
</organism>
<feature type="binding site" evidence="6">
    <location>
        <begin position="41"/>
        <end position="42"/>
    </location>
    <ligand>
        <name>3-methyl-2-oxobutanoate</name>
        <dbReference type="ChEBI" id="CHEBI:11851"/>
    </ligand>
</feature>
<feature type="binding site" evidence="6">
    <location>
        <position position="80"/>
    </location>
    <ligand>
        <name>Mg(2+)</name>
        <dbReference type="ChEBI" id="CHEBI:18420"/>
    </ligand>
</feature>
<dbReference type="PANTHER" id="PTHR20881:SF0">
    <property type="entry name" value="3-METHYL-2-OXOBUTANOATE HYDROXYMETHYLTRANSFERASE"/>
    <property type="match status" value="1"/>
</dbReference>
<evidence type="ECO:0000256" key="5">
    <source>
        <dbReference type="ARBA" id="ARBA00022723"/>
    </source>
</evidence>
<comment type="subunit">
    <text evidence="2 6">Homodecamer; pentamer of dimers.</text>
</comment>
<evidence type="ECO:0000256" key="4">
    <source>
        <dbReference type="ARBA" id="ARBA00022679"/>
    </source>
</evidence>
<dbReference type="RefSeq" id="WP_338516001.1">
    <property type="nucleotide sequence ID" value="NZ_CP135137.1"/>
</dbReference>
<accession>A0ABZ2GYK3</accession>
<comment type="catalytic activity">
    <reaction evidence="6">
        <text>(6R)-5,10-methylene-5,6,7,8-tetrahydrofolate + 3-methyl-2-oxobutanoate + H2O = 2-dehydropantoate + (6S)-5,6,7,8-tetrahydrofolate</text>
        <dbReference type="Rhea" id="RHEA:11824"/>
        <dbReference type="ChEBI" id="CHEBI:11561"/>
        <dbReference type="ChEBI" id="CHEBI:11851"/>
        <dbReference type="ChEBI" id="CHEBI:15377"/>
        <dbReference type="ChEBI" id="CHEBI:15636"/>
        <dbReference type="ChEBI" id="CHEBI:57453"/>
        <dbReference type="EC" id="2.1.2.11"/>
    </reaction>
</comment>
<comment type="pathway">
    <text evidence="6">Cofactor biosynthesis; (R)-pantothenate biosynthesis; (R)-pantoate from 3-methyl-2-oxobutanoate: step 1/2.</text>
</comment>
<dbReference type="HAMAP" id="MF_00156">
    <property type="entry name" value="PanB"/>
    <property type="match status" value="1"/>
</dbReference>
<evidence type="ECO:0000256" key="3">
    <source>
        <dbReference type="ARBA" id="ARBA00022655"/>
    </source>
</evidence>
<dbReference type="Pfam" id="PF02548">
    <property type="entry name" value="Pantoate_transf"/>
    <property type="match status" value="1"/>
</dbReference>
<dbReference type="NCBIfam" id="NF001452">
    <property type="entry name" value="PRK00311.1"/>
    <property type="match status" value="1"/>
</dbReference>
<dbReference type="CDD" id="cd06557">
    <property type="entry name" value="KPHMT-like"/>
    <property type="match status" value="1"/>
</dbReference>
<evidence type="ECO:0000256" key="6">
    <source>
        <dbReference type="HAMAP-Rule" id="MF_00156"/>
    </source>
</evidence>
<dbReference type="PANTHER" id="PTHR20881">
    <property type="entry name" value="3-METHYL-2-OXOBUTANOATE HYDROXYMETHYLTRANSFERASE"/>
    <property type="match status" value="1"/>
</dbReference>
<dbReference type="GO" id="GO:0003864">
    <property type="term" value="F:3-methyl-2-oxobutanoate hydroxymethyltransferase activity"/>
    <property type="evidence" value="ECO:0007669"/>
    <property type="project" value="UniProtKB-EC"/>
</dbReference>
<dbReference type="Proteomes" id="UP001368618">
    <property type="component" value="Chromosome"/>
</dbReference>
<name>A0ABZ2GYK3_9GAMM</name>
<evidence type="ECO:0000256" key="2">
    <source>
        <dbReference type="ARBA" id="ARBA00011424"/>
    </source>
</evidence>
<feature type="binding site" evidence="6">
    <location>
        <position position="109"/>
    </location>
    <ligand>
        <name>3-methyl-2-oxobutanoate</name>
        <dbReference type="ChEBI" id="CHEBI:11851"/>
    </ligand>
</feature>
<dbReference type="PIRSF" id="PIRSF000388">
    <property type="entry name" value="Pantoate_hydroxy_MeTrfase"/>
    <property type="match status" value="1"/>
</dbReference>
<keyword evidence="3 6" id="KW-0566">Pantothenate biosynthesis</keyword>